<protein>
    <submittedName>
        <fullName evidence="1">Aldose 1-epimerase family protein</fullName>
    </submittedName>
</protein>
<dbReference type="InterPro" id="IPR011013">
    <property type="entry name" value="Gal_mutarotase_sf_dom"/>
</dbReference>
<dbReference type="CDD" id="cd09022">
    <property type="entry name" value="Aldose_epim_Ec_YihR"/>
    <property type="match status" value="1"/>
</dbReference>
<dbReference type="PANTHER" id="PTHR10091:SF0">
    <property type="entry name" value="GALACTOSE MUTAROTASE"/>
    <property type="match status" value="1"/>
</dbReference>
<organism evidence="1 2">
    <name type="scientific">Saxibacter everestensis</name>
    <dbReference type="NCBI Taxonomy" id="2909229"/>
    <lineage>
        <taxon>Bacteria</taxon>
        <taxon>Bacillati</taxon>
        <taxon>Actinomycetota</taxon>
        <taxon>Actinomycetes</taxon>
        <taxon>Micrococcales</taxon>
        <taxon>Brevibacteriaceae</taxon>
        <taxon>Saxibacter</taxon>
    </lineage>
</organism>
<dbReference type="InterPro" id="IPR014718">
    <property type="entry name" value="GH-type_carb-bd"/>
</dbReference>
<dbReference type="Proteomes" id="UP001209083">
    <property type="component" value="Chromosome"/>
</dbReference>
<gene>
    <name evidence="1" type="ORF">LWF01_06020</name>
</gene>
<dbReference type="PANTHER" id="PTHR10091">
    <property type="entry name" value="ALDOSE-1-EPIMERASE"/>
    <property type="match status" value="1"/>
</dbReference>
<dbReference type="RefSeq" id="WP_349640140.1">
    <property type="nucleotide sequence ID" value="NZ_CP090958.1"/>
</dbReference>
<accession>A0ABY8QWA8</accession>
<reference evidence="1 2" key="1">
    <citation type="submission" date="2023-05" db="EMBL/GenBank/DDBJ databases">
        <title>Lithophilousrod everest ZFBP1038 complete genpme.</title>
        <authorList>
            <person name="Tian M."/>
        </authorList>
    </citation>
    <scope>NUCLEOTIDE SEQUENCE [LARGE SCALE GENOMIC DNA]</scope>
    <source>
        <strain evidence="1 2">ZFBP1038</strain>
    </source>
</reference>
<keyword evidence="2" id="KW-1185">Reference proteome</keyword>
<dbReference type="Pfam" id="PF01263">
    <property type="entry name" value="Aldose_epim"/>
    <property type="match status" value="1"/>
</dbReference>
<dbReference type="EMBL" id="CP090958">
    <property type="protein sequence ID" value="WGW13322.1"/>
    <property type="molecule type" value="Genomic_DNA"/>
</dbReference>
<name>A0ABY8QWA8_9MICO</name>
<proteinExistence type="predicted"/>
<evidence type="ECO:0000313" key="1">
    <source>
        <dbReference type="EMBL" id="WGW13322.1"/>
    </source>
</evidence>
<sequence length="308" mass="33282">MTFPGDGQPPSGEQFEIGFGDYRAVITAIGASLRLLQHKGRDLVVPFAVSELRPAHRGAVMVPWPNRIVDGHYEFDGKSFQLPLSEPARGHAIHGLVDWARFEPLKRSANQVVLGYRLPAQKGYPFSLNVTVSYTLDAGGLRTEVVSRNTGTVPAPYGVAAHPYLVAGPGRVDDWELTLPAGDYLETAGERLLPGEDRQVAGTAFDFRQRRVIGDTEMDHAFTRLDIDAAGDVRVAVNSPDGGGVELSFARLGWVQVFTADLPDPLVSRTGLAVEPMSCPPDAFNSGRDLDRLAAGADHSASWRISAL</sequence>
<dbReference type="InterPro" id="IPR008183">
    <property type="entry name" value="Aldose_1/G6P_1-epimerase"/>
</dbReference>
<evidence type="ECO:0000313" key="2">
    <source>
        <dbReference type="Proteomes" id="UP001209083"/>
    </source>
</evidence>
<dbReference type="Gene3D" id="2.70.98.10">
    <property type="match status" value="1"/>
</dbReference>
<dbReference type="SUPFAM" id="SSF74650">
    <property type="entry name" value="Galactose mutarotase-like"/>
    <property type="match status" value="1"/>
</dbReference>
<dbReference type="InterPro" id="IPR037480">
    <property type="entry name" value="YihR-like"/>
</dbReference>